<sequence length="323" mass="36214">MYAGRIHTLDSIILLAALGIAFAGYSLSGKTSDPYGTFHLALNRLPGEDLESEPRTEWLNMGFWRVSLSYHHVPSPNLSRCQDTDIFPEACEALARKLIEVAQYQDGDNVLDVGHGSGESLILQISGPSVPRPSGLTGITSLAAHHRRSFDRIFRLRRERPELECDIRLHGCDAVFRPDAKEHPLDPCNQAPPYDRILALDCAYHFRTRSDFLRQSHVRLAPGGRIALADICFASLDNWLSRTLVTLVSPMPRENVVRIEDYVCQMRNIGYEDVVVEDITADVFPGFQGFLWSRGGMWRLFSYSIGLLANNGARFVIVSGQKK</sequence>
<reference evidence="1 2" key="1">
    <citation type="journal article" date="2019" name="Nat. Ecol. Evol.">
        <title>Megaphylogeny resolves global patterns of mushroom evolution.</title>
        <authorList>
            <person name="Varga T."/>
            <person name="Krizsan K."/>
            <person name="Foldi C."/>
            <person name="Dima B."/>
            <person name="Sanchez-Garcia M."/>
            <person name="Sanchez-Ramirez S."/>
            <person name="Szollosi G.J."/>
            <person name="Szarkandi J.G."/>
            <person name="Papp V."/>
            <person name="Albert L."/>
            <person name="Andreopoulos W."/>
            <person name="Angelini C."/>
            <person name="Antonin V."/>
            <person name="Barry K.W."/>
            <person name="Bougher N.L."/>
            <person name="Buchanan P."/>
            <person name="Buyck B."/>
            <person name="Bense V."/>
            <person name="Catcheside P."/>
            <person name="Chovatia M."/>
            <person name="Cooper J."/>
            <person name="Damon W."/>
            <person name="Desjardin D."/>
            <person name="Finy P."/>
            <person name="Geml J."/>
            <person name="Haridas S."/>
            <person name="Hughes K."/>
            <person name="Justo A."/>
            <person name="Karasinski D."/>
            <person name="Kautmanova I."/>
            <person name="Kiss B."/>
            <person name="Kocsube S."/>
            <person name="Kotiranta H."/>
            <person name="LaButti K.M."/>
            <person name="Lechner B.E."/>
            <person name="Liimatainen K."/>
            <person name="Lipzen A."/>
            <person name="Lukacs Z."/>
            <person name="Mihaltcheva S."/>
            <person name="Morgado L.N."/>
            <person name="Niskanen T."/>
            <person name="Noordeloos M.E."/>
            <person name="Ohm R.A."/>
            <person name="Ortiz-Santana B."/>
            <person name="Ovrebo C."/>
            <person name="Racz N."/>
            <person name="Riley R."/>
            <person name="Savchenko A."/>
            <person name="Shiryaev A."/>
            <person name="Soop K."/>
            <person name="Spirin V."/>
            <person name="Szebenyi C."/>
            <person name="Tomsovsky M."/>
            <person name="Tulloss R.E."/>
            <person name="Uehling J."/>
            <person name="Grigoriev I.V."/>
            <person name="Vagvolgyi C."/>
            <person name="Papp T."/>
            <person name="Martin F.M."/>
            <person name="Miettinen O."/>
            <person name="Hibbett D.S."/>
            <person name="Nagy L.G."/>
        </authorList>
    </citation>
    <scope>NUCLEOTIDE SEQUENCE [LARGE SCALE GENOMIC DNA]</scope>
    <source>
        <strain evidence="1 2">OMC1185</strain>
    </source>
</reference>
<proteinExistence type="predicted"/>
<evidence type="ECO:0008006" key="3">
    <source>
        <dbReference type="Google" id="ProtNLM"/>
    </source>
</evidence>
<dbReference type="InterPro" id="IPR029063">
    <property type="entry name" value="SAM-dependent_MTases_sf"/>
</dbReference>
<dbReference type="EMBL" id="ML213503">
    <property type="protein sequence ID" value="TFK57227.1"/>
    <property type="molecule type" value="Genomic_DNA"/>
</dbReference>
<dbReference type="Gene3D" id="3.40.50.150">
    <property type="entry name" value="Vaccinia Virus protein VP39"/>
    <property type="match status" value="1"/>
</dbReference>
<gene>
    <name evidence="1" type="ORF">OE88DRAFT_110635</name>
</gene>
<organism evidence="1 2">
    <name type="scientific">Heliocybe sulcata</name>
    <dbReference type="NCBI Taxonomy" id="5364"/>
    <lineage>
        <taxon>Eukaryota</taxon>
        <taxon>Fungi</taxon>
        <taxon>Dikarya</taxon>
        <taxon>Basidiomycota</taxon>
        <taxon>Agaricomycotina</taxon>
        <taxon>Agaricomycetes</taxon>
        <taxon>Gloeophyllales</taxon>
        <taxon>Gloeophyllaceae</taxon>
        <taxon>Heliocybe</taxon>
    </lineage>
</organism>
<protein>
    <recommendedName>
        <fullName evidence="3">S-adenosyl-L-methionine-dependent methyltransferase</fullName>
    </recommendedName>
</protein>
<name>A0A5C3NK00_9AGAM</name>
<dbReference type="SUPFAM" id="SSF53335">
    <property type="entry name" value="S-adenosyl-L-methionine-dependent methyltransferases"/>
    <property type="match status" value="1"/>
</dbReference>
<evidence type="ECO:0000313" key="2">
    <source>
        <dbReference type="Proteomes" id="UP000305948"/>
    </source>
</evidence>
<keyword evidence="2" id="KW-1185">Reference proteome</keyword>
<evidence type="ECO:0000313" key="1">
    <source>
        <dbReference type="EMBL" id="TFK57227.1"/>
    </source>
</evidence>
<accession>A0A5C3NK00</accession>
<dbReference type="Proteomes" id="UP000305948">
    <property type="component" value="Unassembled WGS sequence"/>
</dbReference>
<dbReference type="STRING" id="5364.A0A5C3NK00"/>
<dbReference type="OrthoDB" id="61390at2759"/>
<dbReference type="AlphaFoldDB" id="A0A5C3NK00"/>